<evidence type="ECO:0000313" key="2">
    <source>
        <dbReference type="Proteomes" id="UP001356170"/>
    </source>
</evidence>
<name>A0ABU7UXH0_9GAMM</name>
<dbReference type="InterPro" id="IPR007420">
    <property type="entry name" value="DUF465"/>
</dbReference>
<dbReference type="EMBL" id="JAZHBO010000001">
    <property type="protein sequence ID" value="MEF2155264.1"/>
    <property type="molecule type" value="Genomic_DNA"/>
</dbReference>
<reference evidence="1 2" key="1">
    <citation type="submission" date="2024-01" db="EMBL/GenBank/DDBJ databases">
        <title>Novel species of the genus Luteimonas isolated from rivers.</title>
        <authorList>
            <person name="Lu H."/>
        </authorList>
    </citation>
    <scope>NUCLEOTIDE SEQUENCE [LARGE SCALE GENOMIC DNA]</scope>
    <source>
        <strain evidence="1 2">FXH3W</strain>
    </source>
</reference>
<dbReference type="RefSeq" id="WP_331703336.1">
    <property type="nucleotide sequence ID" value="NZ_JAZHBO010000001.1"/>
</dbReference>
<evidence type="ECO:0000313" key="1">
    <source>
        <dbReference type="EMBL" id="MEF2155264.1"/>
    </source>
</evidence>
<gene>
    <name evidence="1" type="ORF">V3390_03330</name>
</gene>
<keyword evidence="2" id="KW-1185">Reference proteome</keyword>
<accession>A0ABU7UXH0</accession>
<dbReference type="Pfam" id="PF04325">
    <property type="entry name" value="DUF465"/>
    <property type="match status" value="1"/>
</dbReference>
<proteinExistence type="predicted"/>
<dbReference type="InterPro" id="IPR038444">
    <property type="entry name" value="DUF465_sf"/>
</dbReference>
<dbReference type="Proteomes" id="UP001356170">
    <property type="component" value="Unassembled WGS sequence"/>
</dbReference>
<sequence length="71" mass="8259">MFETDSQKSAAQALMSSNVQFKQLYQRHQYLDKKLMDSDLGVNGFDDMTVQELKREKLAAKERLMQWVGDS</sequence>
<organism evidence="1 2">
    <name type="scientific">Aquilutibacter rugosus</name>
    <dbReference type="NCBI Taxonomy" id="3115820"/>
    <lineage>
        <taxon>Bacteria</taxon>
        <taxon>Pseudomonadati</taxon>
        <taxon>Pseudomonadota</taxon>
        <taxon>Gammaproteobacteria</taxon>
        <taxon>Lysobacterales</taxon>
        <taxon>Lysobacteraceae</taxon>
        <taxon>Aquilutibacter</taxon>
    </lineage>
</organism>
<protein>
    <submittedName>
        <fullName evidence="1">YdcH family protein</fullName>
    </submittedName>
</protein>
<dbReference type="Gene3D" id="6.10.280.50">
    <property type="match status" value="1"/>
</dbReference>
<comment type="caution">
    <text evidence="1">The sequence shown here is derived from an EMBL/GenBank/DDBJ whole genome shotgun (WGS) entry which is preliminary data.</text>
</comment>